<reference evidence="1" key="1">
    <citation type="journal article" date="2014" name="Front. Microbiol.">
        <title>High frequency of phylogenetically diverse reductive dehalogenase-homologous genes in deep subseafloor sedimentary metagenomes.</title>
        <authorList>
            <person name="Kawai M."/>
            <person name="Futagami T."/>
            <person name="Toyoda A."/>
            <person name="Takaki Y."/>
            <person name="Nishi S."/>
            <person name="Hori S."/>
            <person name="Arai W."/>
            <person name="Tsubouchi T."/>
            <person name="Morono Y."/>
            <person name="Uchiyama I."/>
            <person name="Ito T."/>
            <person name="Fujiyama A."/>
            <person name="Inagaki F."/>
            <person name="Takami H."/>
        </authorList>
    </citation>
    <scope>NUCLEOTIDE SEQUENCE</scope>
    <source>
        <strain evidence="1">Expedition CK06-06</strain>
    </source>
</reference>
<dbReference type="EMBL" id="BART01017048">
    <property type="protein sequence ID" value="GAG74841.1"/>
    <property type="molecule type" value="Genomic_DNA"/>
</dbReference>
<comment type="caution">
    <text evidence="1">The sequence shown here is derived from an EMBL/GenBank/DDBJ whole genome shotgun (WGS) entry which is preliminary data.</text>
</comment>
<proteinExistence type="predicted"/>
<protein>
    <submittedName>
        <fullName evidence="1">Uncharacterized protein</fullName>
    </submittedName>
</protein>
<gene>
    <name evidence="1" type="ORF">S01H4_32575</name>
</gene>
<name>X1BRQ5_9ZZZZ</name>
<dbReference type="AlphaFoldDB" id="X1BRQ5"/>
<sequence>MTKLKNPMLSFGAQGTVADAITFARRRGVNIAQEKPVPQDPQTLAQIYHRWDYQEGIAHWHTLTLAAKQIYKSDGAKHHMTGLAYFMRYYLNNLPGLLGR</sequence>
<organism evidence="1">
    <name type="scientific">marine sediment metagenome</name>
    <dbReference type="NCBI Taxonomy" id="412755"/>
    <lineage>
        <taxon>unclassified sequences</taxon>
        <taxon>metagenomes</taxon>
        <taxon>ecological metagenomes</taxon>
    </lineage>
</organism>
<accession>X1BRQ5</accession>
<evidence type="ECO:0000313" key="1">
    <source>
        <dbReference type="EMBL" id="GAG74841.1"/>
    </source>
</evidence>